<feature type="transmembrane region" description="Helical" evidence="13">
    <location>
        <begin position="59"/>
        <end position="79"/>
    </location>
</feature>
<evidence type="ECO:0000256" key="5">
    <source>
        <dbReference type="ARBA" id="ARBA00022670"/>
    </source>
</evidence>
<dbReference type="CDD" id="cd06158">
    <property type="entry name" value="S2P-M50_like_1"/>
    <property type="match status" value="1"/>
</dbReference>
<dbReference type="GO" id="GO:0046872">
    <property type="term" value="F:metal ion binding"/>
    <property type="evidence" value="ECO:0007669"/>
    <property type="project" value="UniProtKB-KW"/>
</dbReference>
<accession>A0A8G2BEK3</accession>
<evidence type="ECO:0000256" key="6">
    <source>
        <dbReference type="ARBA" id="ARBA00022692"/>
    </source>
</evidence>
<keyword evidence="8" id="KW-0378">Hydrolase</keyword>
<comment type="subcellular location">
    <subcellularLocation>
        <location evidence="2">Cell membrane</location>
        <topology evidence="2">Multi-pass membrane protein</topology>
    </subcellularLocation>
</comment>
<evidence type="ECO:0000259" key="14">
    <source>
        <dbReference type="Pfam" id="PF02163"/>
    </source>
</evidence>
<dbReference type="EMBL" id="FNBW01000001">
    <property type="protein sequence ID" value="SDF16732.1"/>
    <property type="molecule type" value="Genomic_DNA"/>
</dbReference>
<evidence type="ECO:0000256" key="10">
    <source>
        <dbReference type="ARBA" id="ARBA00022989"/>
    </source>
</evidence>
<dbReference type="GO" id="GO:0005886">
    <property type="term" value="C:plasma membrane"/>
    <property type="evidence" value="ECO:0007669"/>
    <property type="project" value="UniProtKB-SubCell"/>
</dbReference>
<keyword evidence="16" id="KW-1185">Reference proteome</keyword>
<comment type="cofactor">
    <cofactor evidence="1">
        <name>Zn(2+)</name>
        <dbReference type="ChEBI" id="CHEBI:29105"/>
    </cofactor>
</comment>
<dbReference type="PANTHER" id="PTHR35864:SF1">
    <property type="entry name" value="ZINC METALLOPROTEASE YWHC-RELATED"/>
    <property type="match status" value="1"/>
</dbReference>
<evidence type="ECO:0000256" key="4">
    <source>
        <dbReference type="ARBA" id="ARBA00022475"/>
    </source>
</evidence>
<evidence type="ECO:0000256" key="2">
    <source>
        <dbReference type="ARBA" id="ARBA00004651"/>
    </source>
</evidence>
<evidence type="ECO:0000256" key="3">
    <source>
        <dbReference type="ARBA" id="ARBA00007931"/>
    </source>
</evidence>
<evidence type="ECO:0000256" key="13">
    <source>
        <dbReference type="SAM" id="Phobius"/>
    </source>
</evidence>
<keyword evidence="5 15" id="KW-0645">Protease</keyword>
<protein>
    <submittedName>
        <fullName evidence="15">Zn-dependent protease (Includes SpoIVFB)</fullName>
    </submittedName>
</protein>
<feature type="transmembrane region" description="Helical" evidence="13">
    <location>
        <begin position="212"/>
        <end position="230"/>
    </location>
</feature>
<evidence type="ECO:0000256" key="8">
    <source>
        <dbReference type="ARBA" id="ARBA00022801"/>
    </source>
</evidence>
<dbReference type="Proteomes" id="UP000198615">
    <property type="component" value="Unassembled WGS sequence"/>
</dbReference>
<dbReference type="AlphaFoldDB" id="A0A8G2BEK3"/>
<organism evidence="15 16">
    <name type="scientific">Thalassobaculum litoreum DSM 18839</name>
    <dbReference type="NCBI Taxonomy" id="1123362"/>
    <lineage>
        <taxon>Bacteria</taxon>
        <taxon>Pseudomonadati</taxon>
        <taxon>Pseudomonadota</taxon>
        <taxon>Alphaproteobacteria</taxon>
        <taxon>Rhodospirillales</taxon>
        <taxon>Thalassobaculaceae</taxon>
        <taxon>Thalassobaculum</taxon>
    </lineage>
</organism>
<proteinExistence type="inferred from homology"/>
<keyword evidence="4" id="KW-1003">Cell membrane</keyword>
<reference evidence="15 16" key="1">
    <citation type="submission" date="2016-10" db="EMBL/GenBank/DDBJ databases">
        <authorList>
            <person name="Varghese N."/>
            <person name="Submissions S."/>
        </authorList>
    </citation>
    <scope>NUCLEOTIDE SEQUENCE [LARGE SCALE GENOMIC DNA]</scope>
    <source>
        <strain evidence="15 16">DSM 18839</strain>
    </source>
</reference>
<comment type="caution">
    <text evidence="15">The sequence shown here is derived from an EMBL/GenBank/DDBJ whole genome shotgun (WGS) entry which is preliminary data.</text>
</comment>
<evidence type="ECO:0000256" key="1">
    <source>
        <dbReference type="ARBA" id="ARBA00001947"/>
    </source>
</evidence>
<feature type="domain" description="Peptidase M50" evidence="14">
    <location>
        <begin position="131"/>
        <end position="195"/>
    </location>
</feature>
<evidence type="ECO:0000256" key="11">
    <source>
        <dbReference type="ARBA" id="ARBA00023049"/>
    </source>
</evidence>
<dbReference type="InterPro" id="IPR052348">
    <property type="entry name" value="Metallopeptidase_M50B"/>
</dbReference>
<gene>
    <name evidence="15" type="ORF">SAMN05660686_00535</name>
</gene>
<keyword evidence="12 13" id="KW-0472">Membrane</keyword>
<keyword evidence="11" id="KW-0482">Metalloprotease</keyword>
<dbReference type="Pfam" id="PF02163">
    <property type="entry name" value="Peptidase_M50"/>
    <property type="match status" value="1"/>
</dbReference>
<evidence type="ECO:0000313" key="16">
    <source>
        <dbReference type="Proteomes" id="UP000198615"/>
    </source>
</evidence>
<dbReference type="RefSeq" id="WP_093147927.1">
    <property type="nucleotide sequence ID" value="NZ_FNBW01000001.1"/>
</dbReference>
<evidence type="ECO:0000313" key="15">
    <source>
        <dbReference type="EMBL" id="SDF16732.1"/>
    </source>
</evidence>
<comment type="similarity">
    <text evidence="3">Belongs to the peptidase M50B family.</text>
</comment>
<dbReference type="InterPro" id="IPR008915">
    <property type="entry name" value="Peptidase_M50"/>
</dbReference>
<keyword evidence="10 13" id="KW-1133">Transmembrane helix</keyword>
<feature type="transmembrane region" description="Helical" evidence="13">
    <location>
        <begin position="100"/>
        <end position="122"/>
    </location>
</feature>
<sequence>MMSDLDINGFLLNASIWALPVLLAITLHEAAHGWAAAKLGDPTARLMGRVTLNPFAHVDLVGTVLIPLALLLMSAPFLFGYAKPVPVNFSRLRNPRRDMALVALAGPASNILLAILGALAFHLVPVLPDTATQWAAEMLQRLVLLNLILAVFNMLPIPPLDGGRILVSILPDWAAWKVARLERAGLFIVIGVLFLLPYFARELGYDFNVTGVLIWAPVDFLMSVIATLTGH</sequence>
<keyword evidence="6 13" id="KW-0812">Transmembrane</keyword>
<evidence type="ECO:0000256" key="9">
    <source>
        <dbReference type="ARBA" id="ARBA00022833"/>
    </source>
</evidence>
<keyword evidence="7" id="KW-0479">Metal-binding</keyword>
<name>A0A8G2BEK3_9PROT</name>
<feature type="transmembrane region" description="Helical" evidence="13">
    <location>
        <begin position="181"/>
        <end position="200"/>
    </location>
</feature>
<evidence type="ECO:0000256" key="12">
    <source>
        <dbReference type="ARBA" id="ARBA00023136"/>
    </source>
</evidence>
<dbReference type="PANTHER" id="PTHR35864">
    <property type="entry name" value="ZINC METALLOPROTEASE MJ0611-RELATED"/>
    <property type="match status" value="1"/>
</dbReference>
<dbReference type="OrthoDB" id="9800627at2"/>
<dbReference type="GO" id="GO:0006508">
    <property type="term" value="P:proteolysis"/>
    <property type="evidence" value="ECO:0007669"/>
    <property type="project" value="UniProtKB-KW"/>
</dbReference>
<dbReference type="GO" id="GO:0008237">
    <property type="term" value="F:metallopeptidase activity"/>
    <property type="evidence" value="ECO:0007669"/>
    <property type="project" value="UniProtKB-KW"/>
</dbReference>
<keyword evidence="9" id="KW-0862">Zinc</keyword>
<dbReference type="InterPro" id="IPR044537">
    <property type="entry name" value="Rip2-like"/>
</dbReference>
<evidence type="ECO:0000256" key="7">
    <source>
        <dbReference type="ARBA" id="ARBA00022723"/>
    </source>
</evidence>